<sequence length="68" mass="7707">MVWEDGGSSRLWCSLRQPSSQPNQAKSNQAPLILPHEVTNAKASRAKEGQQRAAEIRTRYVVSWELRT</sequence>
<protein>
    <submittedName>
        <fullName evidence="1">Uncharacterized protein</fullName>
    </submittedName>
</protein>
<dbReference type="EMBL" id="VSRR010011939">
    <property type="protein sequence ID" value="MPC53858.1"/>
    <property type="molecule type" value="Genomic_DNA"/>
</dbReference>
<comment type="caution">
    <text evidence="1">The sequence shown here is derived from an EMBL/GenBank/DDBJ whole genome shotgun (WGS) entry which is preliminary data.</text>
</comment>
<gene>
    <name evidence="1" type="ORF">E2C01_047761</name>
</gene>
<evidence type="ECO:0000313" key="2">
    <source>
        <dbReference type="Proteomes" id="UP000324222"/>
    </source>
</evidence>
<keyword evidence="2" id="KW-1185">Reference proteome</keyword>
<reference evidence="1 2" key="1">
    <citation type="submission" date="2019-05" db="EMBL/GenBank/DDBJ databases">
        <title>Another draft genome of Portunus trituberculatus and its Hox gene families provides insights of decapod evolution.</title>
        <authorList>
            <person name="Jeong J.-H."/>
            <person name="Song I."/>
            <person name="Kim S."/>
            <person name="Choi T."/>
            <person name="Kim D."/>
            <person name="Ryu S."/>
            <person name="Kim W."/>
        </authorList>
    </citation>
    <scope>NUCLEOTIDE SEQUENCE [LARGE SCALE GENOMIC DNA]</scope>
    <source>
        <tissue evidence="1">Muscle</tissue>
    </source>
</reference>
<accession>A0A5B7G9Q1</accession>
<organism evidence="1 2">
    <name type="scientific">Portunus trituberculatus</name>
    <name type="common">Swimming crab</name>
    <name type="synonym">Neptunus trituberculatus</name>
    <dbReference type="NCBI Taxonomy" id="210409"/>
    <lineage>
        <taxon>Eukaryota</taxon>
        <taxon>Metazoa</taxon>
        <taxon>Ecdysozoa</taxon>
        <taxon>Arthropoda</taxon>
        <taxon>Crustacea</taxon>
        <taxon>Multicrustacea</taxon>
        <taxon>Malacostraca</taxon>
        <taxon>Eumalacostraca</taxon>
        <taxon>Eucarida</taxon>
        <taxon>Decapoda</taxon>
        <taxon>Pleocyemata</taxon>
        <taxon>Brachyura</taxon>
        <taxon>Eubrachyura</taxon>
        <taxon>Portunoidea</taxon>
        <taxon>Portunidae</taxon>
        <taxon>Portuninae</taxon>
        <taxon>Portunus</taxon>
    </lineage>
</organism>
<evidence type="ECO:0000313" key="1">
    <source>
        <dbReference type="EMBL" id="MPC53858.1"/>
    </source>
</evidence>
<dbReference type="Proteomes" id="UP000324222">
    <property type="component" value="Unassembled WGS sequence"/>
</dbReference>
<dbReference type="AlphaFoldDB" id="A0A5B7G9Q1"/>
<proteinExistence type="predicted"/>
<name>A0A5B7G9Q1_PORTR</name>